<dbReference type="Proteomes" id="UP000283616">
    <property type="component" value="Unassembled WGS sequence"/>
</dbReference>
<reference evidence="3 4" key="1">
    <citation type="submission" date="2018-08" db="EMBL/GenBank/DDBJ databases">
        <title>A genome reference for cultivated species of the human gut microbiota.</title>
        <authorList>
            <person name="Zou Y."/>
            <person name="Xue W."/>
            <person name="Luo G."/>
        </authorList>
    </citation>
    <scope>NUCLEOTIDE SEQUENCE [LARGE SCALE GENOMIC DNA]</scope>
    <source>
        <strain evidence="3 4">AF37-12</strain>
    </source>
</reference>
<dbReference type="InterPro" id="IPR015223">
    <property type="entry name" value="MipZ"/>
</dbReference>
<dbReference type="Proteomes" id="UP000436858">
    <property type="component" value="Unassembled WGS sequence"/>
</dbReference>
<name>A0A0P0ESR9_BACT4</name>
<dbReference type="Pfam" id="PF09140">
    <property type="entry name" value="MipZ"/>
    <property type="match status" value="1"/>
</dbReference>
<accession>A0A0P0ESR9</accession>
<dbReference type="RefSeq" id="WP_004309900.1">
    <property type="nucleotide sequence ID" value="NZ_CAXSMB010000032.1"/>
</dbReference>
<evidence type="ECO:0000313" key="5">
    <source>
        <dbReference type="Proteomes" id="UP000436825"/>
    </source>
</evidence>
<dbReference type="KEGG" id="btho:Btheta7330_01564"/>
<organism evidence="2 6">
    <name type="scientific">Bacteroides thetaiotaomicron</name>
    <dbReference type="NCBI Taxonomy" id="818"/>
    <lineage>
        <taxon>Bacteria</taxon>
        <taxon>Pseudomonadati</taxon>
        <taxon>Bacteroidota</taxon>
        <taxon>Bacteroidia</taxon>
        <taxon>Bacteroidales</taxon>
        <taxon>Bacteroidaceae</taxon>
        <taxon>Bacteroides</taxon>
    </lineage>
</organism>
<evidence type="ECO:0000313" key="4">
    <source>
        <dbReference type="Proteomes" id="UP000283616"/>
    </source>
</evidence>
<dbReference type="Gene3D" id="3.40.50.300">
    <property type="entry name" value="P-loop containing nucleotide triphosphate hydrolases"/>
    <property type="match status" value="1"/>
</dbReference>
<evidence type="ECO:0000313" key="3">
    <source>
        <dbReference type="EMBL" id="RHL55838.1"/>
    </source>
</evidence>
<dbReference type="PANTHER" id="PTHR13696:SF52">
    <property type="entry name" value="PARA FAMILY PROTEIN CT_582"/>
    <property type="match status" value="1"/>
</dbReference>
<dbReference type="PANTHER" id="PTHR13696">
    <property type="entry name" value="P-LOOP CONTAINING NUCLEOSIDE TRIPHOSPHATE HYDROLASE"/>
    <property type="match status" value="1"/>
</dbReference>
<dbReference type="CDD" id="cd02042">
    <property type="entry name" value="ParAB_family"/>
    <property type="match status" value="1"/>
</dbReference>
<dbReference type="EMBL" id="WCRW01000001">
    <property type="protein sequence ID" value="KAB4458532.1"/>
    <property type="molecule type" value="Genomic_DNA"/>
</dbReference>
<reference evidence="5 6" key="2">
    <citation type="journal article" date="2019" name="Nat. Med.">
        <title>A library of human gut bacterial isolates paired with longitudinal multiomics data enables mechanistic microbiome research.</title>
        <authorList>
            <person name="Poyet M."/>
            <person name="Groussin M."/>
            <person name="Gibbons S.M."/>
            <person name="Avila-Pacheco J."/>
            <person name="Jiang X."/>
            <person name="Kearney S.M."/>
            <person name="Perrotta A.R."/>
            <person name="Berdy B."/>
            <person name="Zhao S."/>
            <person name="Lieberman T.D."/>
            <person name="Swanson P.K."/>
            <person name="Smith M."/>
            <person name="Roesemann S."/>
            <person name="Alexander J.E."/>
            <person name="Rich S.A."/>
            <person name="Livny J."/>
            <person name="Vlamakis H."/>
            <person name="Clish C."/>
            <person name="Bullock K."/>
            <person name="Deik A."/>
            <person name="Scott J."/>
            <person name="Pierce K.A."/>
            <person name="Xavier R.J."/>
            <person name="Alm E.J."/>
        </authorList>
    </citation>
    <scope>NUCLEOTIDE SEQUENCE [LARGE SCALE GENOMIC DNA]</scope>
    <source>
        <strain evidence="1 5">BIOML-A160</strain>
        <strain evidence="2 6">BIOML-A162</strain>
    </source>
</reference>
<sequence length="259" mass="29741">MKKEPLLIAFASQKGGVGKSAFTVLVASILHYQKGLKVGVVDCDSPQHSISRMRDRDIESVQESDFLKVVLYRQHEQIRKRSYPVIKSNPEKAIEDLYRYIEEQDAVFDVVLFDLPGTLRSEGVVHTISAIDYIFIPLKADNVVMQSSLQFAEVVEEELIARHNCNLKGIYLFWNMVDKRERTESYESWNRVIQKAELHLLESRIPDTKRYNKELSSLKNSIFRSTLFPPDNRQIKGSGLCELIEELCAVTHLDASHTL</sequence>
<proteinExistence type="predicted"/>
<evidence type="ECO:0000313" key="1">
    <source>
        <dbReference type="EMBL" id="KAB4458532.1"/>
    </source>
</evidence>
<dbReference type="SUPFAM" id="SSF52540">
    <property type="entry name" value="P-loop containing nucleoside triphosphate hydrolases"/>
    <property type="match status" value="1"/>
</dbReference>
<protein>
    <submittedName>
        <fullName evidence="2">ParA family protein</fullName>
    </submittedName>
</protein>
<dbReference type="EMBL" id="WCRY01000003">
    <property type="protein sequence ID" value="KAB4486011.1"/>
    <property type="molecule type" value="Genomic_DNA"/>
</dbReference>
<evidence type="ECO:0000313" key="6">
    <source>
        <dbReference type="Proteomes" id="UP000436858"/>
    </source>
</evidence>
<gene>
    <name evidence="3" type="ORF">DW011_17920</name>
    <name evidence="1" type="ORF">GAN75_00255</name>
    <name evidence="2" type="ORF">GAN91_03665</name>
</gene>
<dbReference type="InterPro" id="IPR027417">
    <property type="entry name" value="P-loop_NTPase"/>
</dbReference>
<dbReference type="Proteomes" id="UP000436825">
    <property type="component" value="Unassembled WGS sequence"/>
</dbReference>
<evidence type="ECO:0000313" key="2">
    <source>
        <dbReference type="EMBL" id="KAB4486011.1"/>
    </source>
</evidence>
<dbReference type="InterPro" id="IPR050678">
    <property type="entry name" value="DNA_Partitioning_ATPase"/>
</dbReference>
<comment type="caution">
    <text evidence="2">The sequence shown here is derived from an EMBL/GenBank/DDBJ whole genome shotgun (WGS) entry which is preliminary data.</text>
</comment>
<dbReference type="AlphaFoldDB" id="A0A0P0ESR9"/>
<dbReference type="EMBL" id="QROV01000022">
    <property type="protein sequence ID" value="RHL55838.1"/>
    <property type="molecule type" value="Genomic_DNA"/>
</dbReference>